<dbReference type="OrthoDB" id="5380854at2759"/>
<dbReference type="Pfam" id="PF00172">
    <property type="entry name" value="Zn_clus"/>
    <property type="match status" value="1"/>
</dbReference>
<dbReference type="GO" id="GO:0008270">
    <property type="term" value="F:zinc ion binding"/>
    <property type="evidence" value="ECO:0007669"/>
    <property type="project" value="InterPro"/>
</dbReference>
<dbReference type="InterPro" id="IPR053175">
    <property type="entry name" value="DHMBA_Reg_Transcription_Factor"/>
</dbReference>
<dbReference type="EMBL" id="NJET01000221">
    <property type="protein sequence ID" value="PHH59275.1"/>
    <property type="molecule type" value="Genomic_DNA"/>
</dbReference>
<name>A0A2C5XPS5_9HYPO</name>
<evidence type="ECO:0000259" key="2">
    <source>
        <dbReference type="PROSITE" id="PS50048"/>
    </source>
</evidence>
<dbReference type="SUPFAM" id="SSF57701">
    <property type="entry name" value="Zn2/Cys6 DNA-binding domain"/>
    <property type="match status" value="1"/>
</dbReference>
<accession>A0A2C5XPS5</accession>
<dbReference type="Gene3D" id="4.10.240.10">
    <property type="entry name" value="Zn(2)-C6 fungal-type DNA-binding domain"/>
    <property type="match status" value="1"/>
</dbReference>
<dbReference type="AlphaFoldDB" id="A0A2C5XPS5"/>
<dbReference type="Proteomes" id="UP000226192">
    <property type="component" value="Unassembled WGS sequence"/>
</dbReference>
<proteinExistence type="predicted"/>
<dbReference type="STRING" id="1399860.A0A2C5XPS5"/>
<dbReference type="GO" id="GO:0000981">
    <property type="term" value="F:DNA-binding transcription factor activity, RNA polymerase II-specific"/>
    <property type="evidence" value="ECO:0007669"/>
    <property type="project" value="InterPro"/>
</dbReference>
<dbReference type="InterPro" id="IPR001138">
    <property type="entry name" value="Zn2Cys6_DnaBD"/>
</dbReference>
<keyword evidence="4" id="KW-1185">Reference proteome</keyword>
<dbReference type="PANTHER" id="PTHR38791">
    <property type="entry name" value="ZN(II)2CYS6 TRANSCRIPTION FACTOR (EUROFUNG)-RELATED-RELATED"/>
    <property type="match status" value="1"/>
</dbReference>
<protein>
    <recommendedName>
        <fullName evidence="2">Zn(2)-C6 fungal-type domain-containing protein</fullName>
    </recommendedName>
</protein>
<organism evidence="3 4">
    <name type="scientific">Ophiocordyceps australis</name>
    <dbReference type="NCBI Taxonomy" id="1399860"/>
    <lineage>
        <taxon>Eukaryota</taxon>
        <taxon>Fungi</taxon>
        <taxon>Dikarya</taxon>
        <taxon>Ascomycota</taxon>
        <taxon>Pezizomycotina</taxon>
        <taxon>Sordariomycetes</taxon>
        <taxon>Hypocreomycetidae</taxon>
        <taxon>Hypocreales</taxon>
        <taxon>Ophiocordycipitaceae</taxon>
        <taxon>Ophiocordyceps</taxon>
    </lineage>
</organism>
<sequence>MPSISKPCHNCRRRRLRCDRSWPSCHKCAGSGQECLGYGRVFVWAQTLHAHGVLKAQAQPQAASVALPACPSLKAPRCKSSEPYQRPACTWP</sequence>
<dbReference type="SMART" id="SM00066">
    <property type="entry name" value="GAL4"/>
    <property type="match status" value="1"/>
</dbReference>
<reference evidence="3 4" key="1">
    <citation type="submission" date="2017-06" db="EMBL/GenBank/DDBJ databases">
        <title>Ant-infecting Ophiocordyceps genomes reveal a high diversity of potential behavioral manipulation genes and a possible major role for enterotoxins.</title>
        <authorList>
            <person name="De Bekker C."/>
            <person name="Evans H.C."/>
            <person name="Brachmann A."/>
            <person name="Hughes D.P."/>
        </authorList>
    </citation>
    <scope>NUCLEOTIDE SEQUENCE [LARGE SCALE GENOMIC DNA]</scope>
    <source>
        <strain evidence="3 4">Map64</strain>
    </source>
</reference>
<feature type="domain" description="Zn(2)-C6 fungal-type" evidence="2">
    <location>
        <begin position="7"/>
        <end position="35"/>
    </location>
</feature>
<evidence type="ECO:0000256" key="1">
    <source>
        <dbReference type="ARBA" id="ARBA00023242"/>
    </source>
</evidence>
<evidence type="ECO:0000313" key="4">
    <source>
        <dbReference type="Proteomes" id="UP000226192"/>
    </source>
</evidence>
<dbReference type="PROSITE" id="PS50048">
    <property type="entry name" value="ZN2_CY6_FUNGAL_2"/>
    <property type="match status" value="1"/>
</dbReference>
<dbReference type="InterPro" id="IPR036864">
    <property type="entry name" value="Zn2-C6_fun-type_DNA-bd_sf"/>
</dbReference>
<evidence type="ECO:0000313" key="3">
    <source>
        <dbReference type="EMBL" id="PHH59275.1"/>
    </source>
</evidence>
<comment type="caution">
    <text evidence="3">The sequence shown here is derived from an EMBL/GenBank/DDBJ whole genome shotgun (WGS) entry which is preliminary data.</text>
</comment>
<keyword evidence="1" id="KW-0539">Nucleus</keyword>
<dbReference type="PANTHER" id="PTHR38791:SF11">
    <property type="entry name" value="ZN(II)2CYS6 TRANSCRIPTION FACTOR (EUROFUNG)"/>
    <property type="match status" value="1"/>
</dbReference>
<dbReference type="PROSITE" id="PS00463">
    <property type="entry name" value="ZN2_CY6_FUNGAL_1"/>
    <property type="match status" value="1"/>
</dbReference>
<gene>
    <name evidence="3" type="ORF">CDD81_3511</name>
</gene>